<evidence type="ECO:0000256" key="9">
    <source>
        <dbReference type="ARBA" id="ARBA00022723"/>
    </source>
</evidence>
<comment type="caution">
    <text evidence="22">The sequence shown here is derived from an EMBL/GenBank/DDBJ whole genome shotgun (WGS) entry which is preliminary data.</text>
</comment>
<dbReference type="InterPro" id="IPR008271">
    <property type="entry name" value="Ser/Thr_kinase_AS"/>
</dbReference>
<dbReference type="AlphaFoldDB" id="A0A8T0E902"/>
<feature type="transmembrane region" description="Helical" evidence="20">
    <location>
        <begin position="87"/>
        <end position="107"/>
    </location>
</feature>
<comment type="subcellular location">
    <subcellularLocation>
        <location evidence="3">Cytoplasm</location>
    </subcellularLocation>
    <subcellularLocation>
        <location evidence="2">Nucleus</location>
    </subcellularLocation>
</comment>
<keyword evidence="23" id="KW-1185">Reference proteome</keyword>
<keyword evidence="6 19" id="KW-0723">Serine/threonine-protein kinase</keyword>
<dbReference type="GO" id="GO:0005524">
    <property type="term" value="F:ATP binding"/>
    <property type="evidence" value="ECO:0007669"/>
    <property type="project" value="UniProtKB-UniRule"/>
</dbReference>
<dbReference type="SMART" id="SM00220">
    <property type="entry name" value="S_TKc"/>
    <property type="match status" value="1"/>
</dbReference>
<dbReference type="GO" id="GO:0004707">
    <property type="term" value="F:MAP kinase activity"/>
    <property type="evidence" value="ECO:0007669"/>
    <property type="project" value="UniProtKB-EC"/>
</dbReference>
<evidence type="ECO:0000256" key="18">
    <source>
        <dbReference type="PROSITE-ProRule" id="PRU10141"/>
    </source>
</evidence>
<evidence type="ECO:0000256" key="8">
    <source>
        <dbReference type="ARBA" id="ARBA00022687"/>
    </source>
</evidence>
<evidence type="ECO:0000256" key="15">
    <source>
        <dbReference type="ARBA" id="ARBA00047592"/>
    </source>
</evidence>
<dbReference type="FunFam" id="1.10.510.10:FF:000162">
    <property type="entry name" value="Mitogen-activated protein kinase"/>
    <property type="match status" value="1"/>
</dbReference>
<keyword evidence="20" id="KW-1133">Transmembrane helix</keyword>
<evidence type="ECO:0000256" key="13">
    <source>
        <dbReference type="ARBA" id="ARBA00022842"/>
    </source>
</evidence>
<dbReference type="SUPFAM" id="SSF103473">
    <property type="entry name" value="MFS general substrate transporter"/>
    <property type="match status" value="1"/>
</dbReference>
<evidence type="ECO:0000256" key="10">
    <source>
        <dbReference type="ARBA" id="ARBA00022741"/>
    </source>
</evidence>
<dbReference type="InterPro" id="IPR036259">
    <property type="entry name" value="MFS_trans_sf"/>
</dbReference>
<dbReference type="EC" id="2.7.11.24" evidence="19"/>
<keyword evidence="8" id="KW-0879">Wnt signaling pathway</keyword>
<evidence type="ECO:0000256" key="11">
    <source>
        <dbReference type="ARBA" id="ARBA00022777"/>
    </source>
</evidence>
<dbReference type="InterPro" id="IPR050117">
    <property type="entry name" value="MAPK"/>
</dbReference>
<evidence type="ECO:0000256" key="7">
    <source>
        <dbReference type="ARBA" id="ARBA00022679"/>
    </source>
</evidence>
<dbReference type="PROSITE" id="PS00107">
    <property type="entry name" value="PROTEIN_KINASE_ATP"/>
    <property type="match status" value="1"/>
</dbReference>
<accession>A0A8T0E902</accession>
<comment type="cofactor">
    <cofactor evidence="1 19">
        <name>Mg(2+)</name>
        <dbReference type="ChEBI" id="CHEBI:18420"/>
    </cofactor>
</comment>
<evidence type="ECO:0000256" key="19">
    <source>
        <dbReference type="RuleBase" id="RU361165"/>
    </source>
</evidence>
<evidence type="ECO:0000256" key="17">
    <source>
        <dbReference type="ARBA" id="ARBA00055845"/>
    </source>
</evidence>
<dbReference type="CDD" id="cd07853">
    <property type="entry name" value="STKc_NLK"/>
    <property type="match status" value="1"/>
</dbReference>
<feature type="transmembrane region" description="Helical" evidence="20">
    <location>
        <begin position="20"/>
        <end position="38"/>
    </location>
</feature>
<comment type="similarity">
    <text evidence="19">Belongs to the protein kinase superfamily. Ser/Thr protein kinase family. MAP kinase subfamily.</text>
</comment>
<keyword evidence="10 18" id="KW-0547">Nucleotide-binding</keyword>
<evidence type="ECO:0000256" key="12">
    <source>
        <dbReference type="ARBA" id="ARBA00022840"/>
    </source>
</evidence>
<keyword evidence="20" id="KW-0472">Membrane</keyword>
<dbReference type="Gene3D" id="3.30.200.20">
    <property type="entry name" value="Phosphorylase Kinase, domain 1"/>
    <property type="match status" value="1"/>
</dbReference>
<feature type="domain" description="Protein kinase" evidence="21">
    <location>
        <begin position="160"/>
        <end position="449"/>
    </location>
</feature>
<evidence type="ECO:0000256" key="6">
    <source>
        <dbReference type="ARBA" id="ARBA00022527"/>
    </source>
</evidence>
<keyword evidence="5" id="KW-0963">Cytoplasm</keyword>
<dbReference type="InterPro" id="IPR011009">
    <property type="entry name" value="Kinase-like_dom_sf"/>
</dbReference>
<reference evidence="22" key="1">
    <citation type="journal article" date="2020" name="bioRxiv">
        <title>Chromosome-level reference genome of the European wasp spider Argiope bruennichi: a resource for studies on range expansion and evolutionary adaptation.</title>
        <authorList>
            <person name="Sheffer M.M."/>
            <person name="Hoppe A."/>
            <person name="Krehenwinkel H."/>
            <person name="Uhl G."/>
            <person name="Kuss A.W."/>
            <person name="Jensen L."/>
            <person name="Jensen C."/>
            <person name="Gillespie R.G."/>
            <person name="Hoff K.J."/>
            <person name="Prost S."/>
        </authorList>
    </citation>
    <scope>NUCLEOTIDE SEQUENCE</scope>
</reference>
<dbReference type="PROSITE" id="PS00108">
    <property type="entry name" value="PROTEIN_KINASE_ST"/>
    <property type="match status" value="1"/>
</dbReference>
<dbReference type="GO" id="GO:0046872">
    <property type="term" value="F:metal ion binding"/>
    <property type="evidence" value="ECO:0007669"/>
    <property type="project" value="UniProtKB-KW"/>
</dbReference>
<sequence length="546" mass="61865">MAVTSLKKELSKRLGFKSNILIALAAFWVNFCLLGVLRSNAVIYRALVDVFHVKREDAAWPSGIFGFFMCVTGALSGFLTHHISIRNLAVIGAILASVSVSTCSLASEMHHIVYLYGALQARSNRHNIMAFPGMTAATSQQAILAATQTFYHPPITTQDIQPDRPIGYGAFGVVWSVTDPRDGRRVALKKMPNVFQNLVSSKRVYREIKMLCFFKHENVLSALDILQPHSIDFFQEIYVITELMQTDLHKIIVSPQPLTSDHVKVFLYQILRGLKYLHSANILHRDIKPGNLLVNSNCVLKICDFGLARVQELDENKHMTQEVVTQYYRAPELLMGASHYSSSVDIWSVGCIFAELLGRRILFQAQTPVQQLELITDLLGTPSEEDTKTACHGARSHILRRPHKANSMAALYTLSSQATHEAVHLLCQMLVFNPDKRISCADALTHPYMDEGRLRYHSCMCRCCQTTPAGRQYITDFEPVAPQVFDDCFEKDLTSVHQVKDRLYQFIYERYKGLYRMPLCINPHSAAFKSFTREFPQNNHIISLYK</sequence>
<dbReference type="Proteomes" id="UP000807504">
    <property type="component" value="Unassembled WGS sequence"/>
</dbReference>
<dbReference type="Gene3D" id="1.10.510.10">
    <property type="entry name" value="Transferase(Phosphotransferase) domain 1"/>
    <property type="match status" value="1"/>
</dbReference>
<name>A0A8T0E902_ARGBR</name>
<dbReference type="SUPFAM" id="SSF56112">
    <property type="entry name" value="Protein kinase-like (PK-like)"/>
    <property type="match status" value="1"/>
</dbReference>
<dbReference type="Gene3D" id="1.20.1250.20">
    <property type="entry name" value="MFS general substrate transporter like domains"/>
    <property type="match status" value="1"/>
</dbReference>
<evidence type="ECO:0000313" key="22">
    <source>
        <dbReference type="EMBL" id="KAF8766931.1"/>
    </source>
</evidence>
<gene>
    <name evidence="22" type="ORF">HNY73_019946</name>
</gene>
<dbReference type="GO" id="GO:0005737">
    <property type="term" value="C:cytoplasm"/>
    <property type="evidence" value="ECO:0007669"/>
    <property type="project" value="UniProtKB-SubCell"/>
</dbReference>
<evidence type="ECO:0000256" key="2">
    <source>
        <dbReference type="ARBA" id="ARBA00004123"/>
    </source>
</evidence>
<keyword evidence="14" id="KW-0539">Nucleus</keyword>
<keyword evidence="12 18" id="KW-0067">ATP-binding</keyword>
<organism evidence="22 23">
    <name type="scientific">Argiope bruennichi</name>
    <name type="common">Wasp spider</name>
    <name type="synonym">Aranea bruennichi</name>
    <dbReference type="NCBI Taxonomy" id="94029"/>
    <lineage>
        <taxon>Eukaryota</taxon>
        <taxon>Metazoa</taxon>
        <taxon>Ecdysozoa</taxon>
        <taxon>Arthropoda</taxon>
        <taxon>Chelicerata</taxon>
        <taxon>Arachnida</taxon>
        <taxon>Araneae</taxon>
        <taxon>Araneomorphae</taxon>
        <taxon>Entelegynae</taxon>
        <taxon>Araneoidea</taxon>
        <taxon>Araneidae</taxon>
        <taxon>Argiope</taxon>
    </lineage>
</organism>
<evidence type="ECO:0000256" key="3">
    <source>
        <dbReference type="ARBA" id="ARBA00004496"/>
    </source>
</evidence>
<dbReference type="FunFam" id="3.30.200.20:FF:000961">
    <property type="entry name" value="Mitogen-activated protein kinase"/>
    <property type="match status" value="1"/>
</dbReference>
<evidence type="ECO:0000256" key="4">
    <source>
        <dbReference type="ARBA" id="ARBA00008832"/>
    </source>
</evidence>
<comment type="catalytic activity">
    <reaction evidence="15 19">
        <text>L-threonyl-[protein] + ATP = O-phospho-L-threonyl-[protein] + ADP + H(+)</text>
        <dbReference type="Rhea" id="RHEA:46608"/>
        <dbReference type="Rhea" id="RHEA-COMP:11060"/>
        <dbReference type="Rhea" id="RHEA-COMP:11605"/>
        <dbReference type="ChEBI" id="CHEBI:15378"/>
        <dbReference type="ChEBI" id="CHEBI:30013"/>
        <dbReference type="ChEBI" id="CHEBI:30616"/>
        <dbReference type="ChEBI" id="CHEBI:61977"/>
        <dbReference type="ChEBI" id="CHEBI:456216"/>
        <dbReference type="EC" id="2.7.11.24"/>
    </reaction>
</comment>
<dbReference type="InterPro" id="IPR003527">
    <property type="entry name" value="MAP_kinase_CS"/>
</dbReference>
<dbReference type="GO" id="GO:0016055">
    <property type="term" value="P:Wnt signaling pathway"/>
    <property type="evidence" value="ECO:0007669"/>
    <property type="project" value="UniProtKB-KW"/>
</dbReference>
<feature type="binding site" evidence="18">
    <location>
        <position position="189"/>
    </location>
    <ligand>
        <name>ATP</name>
        <dbReference type="ChEBI" id="CHEBI:30616"/>
    </ligand>
</feature>
<protein>
    <recommendedName>
        <fullName evidence="19">Mitogen-activated protein kinase</fullName>
        <ecNumber evidence="19">2.7.11.24</ecNumber>
    </recommendedName>
</protein>
<evidence type="ECO:0000256" key="5">
    <source>
        <dbReference type="ARBA" id="ARBA00022490"/>
    </source>
</evidence>
<keyword evidence="20" id="KW-0812">Transmembrane</keyword>
<dbReference type="PANTHER" id="PTHR24055">
    <property type="entry name" value="MITOGEN-ACTIVATED PROTEIN KINASE"/>
    <property type="match status" value="1"/>
</dbReference>
<comment type="similarity">
    <text evidence="4">Belongs to the protein kinase superfamily. CMGC Ser/Thr protein kinase family. MAP kinase subfamily.</text>
</comment>
<evidence type="ECO:0000256" key="16">
    <source>
        <dbReference type="ARBA" id="ARBA00048312"/>
    </source>
</evidence>
<proteinExistence type="inferred from homology"/>
<evidence type="ECO:0000256" key="20">
    <source>
        <dbReference type="SAM" id="Phobius"/>
    </source>
</evidence>
<comment type="activity regulation">
    <text evidence="19">Activated by threonine and tyrosine phosphorylation.</text>
</comment>
<keyword evidence="13 19" id="KW-0460">Magnesium</keyword>
<evidence type="ECO:0000256" key="14">
    <source>
        <dbReference type="ARBA" id="ARBA00023242"/>
    </source>
</evidence>
<reference evidence="22" key="2">
    <citation type="submission" date="2020-06" db="EMBL/GenBank/DDBJ databases">
        <authorList>
            <person name="Sheffer M."/>
        </authorList>
    </citation>
    <scope>NUCLEOTIDE SEQUENCE</scope>
</reference>
<feature type="transmembrane region" description="Helical" evidence="20">
    <location>
        <begin position="58"/>
        <end position="80"/>
    </location>
</feature>
<dbReference type="InterPro" id="IPR017441">
    <property type="entry name" value="Protein_kinase_ATP_BS"/>
</dbReference>
<evidence type="ECO:0000259" key="21">
    <source>
        <dbReference type="PROSITE" id="PS50011"/>
    </source>
</evidence>
<dbReference type="GO" id="GO:0005634">
    <property type="term" value="C:nucleus"/>
    <property type="evidence" value="ECO:0007669"/>
    <property type="project" value="UniProtKB-SubCell"/>
</dbReference>
<evidence type="ECO:0000313" key="23">
    <source>
        <dbReference type="Proteomes" id="UP000807504"/>
    </source>
</evidence>
<keyword evidence="9" id="KW-0479">Metal-binding</keyword>
<dbReference type="EMBL" id="JABXBU010002230">
    <property type="protein sequence ID" value="KAF8766931.1"/>
    <property type="molecule type" value="Genomic_DNA"/>
</dbReference>
<keyword evidence="11 19" id="KW-0418">Kinase</keyword>
<comment type="function">
    <text evidence="17">Has a role in the Wnt signaling pathway controlling the asymmetry of cell divisions during embryogenesis. Operates in the AB and EMS cell lineages influencing cell specification. Required for body wall muscle development, endoderm development, pop-1 asymmetry and T-cell division asymmetry. Component of the beta-catenin-lit-1 complex which promotes the phosphorylation, down-regulation and subcellular relocation of pop-1. Regulates plp-1 nuclear localization in embryos. Plays a role in male tail tip morphogenesis.</text>
</comment>
<dbReference type="PROSITE" id="PS01351">
    <property type="entry name" value="MAPK"/>
    <property type="match status" value="1"/>
</dbReference>
<keyword evidence="7 19" id="KW-0808">Transferase</keyword>
<evidence type="ECO:0000256" key="1">
    <source>
        <dbReference type="ARBA" id="ARBA00001946"/>
    </source>
</evidence>
<dbReference type="PROSITE" id="PS50011">
    <property type="entry name" value="PROTEIN_KINASE_DOM"/>
    <property type="match status" value="1"/>
</dbReference>
<dbReference type="Pfam" id="PF00069">
    <property type="entry name" value="Pkinase"/>
    <property type="match status" value="1"/>
</dbReference>
<dbReference type="InterPro" id="IPR000719">
    <property type="entry name" value="Prot_kinase_dom"/>
</dbReference>
<comment type="catalytic activity">
    <reaction evidence="16">
        <text>L-seryl-[protein] + ATP = O-phospho-L-seryl-[protein] + ADP + H(+)</text>
        <dbReference type="Rhea" id="RHEA:17989"/>
        <dbReference type="Rhea" id="RHEA-COMP:9863"/>
        <dbReference type="Rhea" id="RHEA-COMP:11604"/>
        <dbReference type="ChEBI" id="CHEBI:15378"/>
        <dbReference type="ChEBI" id="CHEBI:29999"/>
        <dbReference type="ChEBI" id="CHEBI:30616"/>
        <dbReference type="ChEBI" id="CHEBI:83421"/>
        <dbReference type="ChEBI" id="CHEBI:456216"/>
        <dbReference type="EC" id="2.7.11.24"/>
    </reaction>
</comment>